<feature type="transmembrane region" description="Helical" evidence="6">
    <location>
        <begin position="51"/>
        <end position="75"/>
    </location>
</feature>
<evidence type="ECO:0000256" key="1">
    <source>
        <dbReference type="ARBA" id="ARBA00004651"/>
    </source>
</evidence>
<feature type="transmembrane region" description="Helical" evidence="6">
    <location>
        <begin position="340"/>
        <end position="362"/>
    </location>
</feature>
<feature type="transmembrane region" description="Helical" evidence="6">
    <location>
        <begin position="316"/>
        <end position="334"/>
    </location>
</feature>
<dbReference type="GO" id="GO:0005886">
    <property type="term" value="C:plasma membrane"/>
    <property type="evidence" value="ECO:0007669"/>
    <property type="project" value="UniProtKB-SubCell"/>
</dbReference>
<keyword evidence="4 6" id="KW-1133">Transmembrane helix</keyword>
<name>A0A2W2F8Q9_9ACTN</name>
<evidence type="ECO:0000256" key="6">
    <source>
        <dbReference type="SAM" id="Phobius"/>
    </source>
</evidence>
<gene>
    <name evidence="7" type="ORF">C1I95_14380</name>
</gene>
<accession>A0A2W2F8Q9</accession>
<dbReference type="InterPro" id="IPR036259">
    <property type="entry name" value="MFS_trans_sf"/>
</dbReference>
<dbReference type="Gene3D" id="1.20.1250.20">
    <property type="entry name" value="MFS general substrate transporter like domains"/>
    <property type="match status" value="1"/>
</dbReference>
<comment type="caution">
    <text evidence="7">The sequence shown here is derived from an EMBL/GenBank/DDBJ whole genome shotgun (WGS) entry which is preliminary data.</text>
</comment>
<feature type="transmembrane region" description="Helical" evidence="6">
    <location>
        <begin position="254"/>
        <end position="278"/>
    </location>
</feature>
<organism evidence="7 8">
    <name type="scientific">Micromonospora craterilacus</name>
    <dbReference type="NCBI Taxonomy" id="1655439"/>
    <lineage>
        <taxon>Bacteria</taxon>
        <taxon>Bacillati</taxon>
        <taxon>Actinomycetota</taxon>
        <taxon>Actinomycetes</taxon>
        <taxon>Micromonosporales</taxon>
        <taxon>Micromonosporaceae</taxon>
        <taxon>Micromonospora</taxon>
    </lineage>
</organism>
<dbReference type="AlphaFoldDB" id="A0A2W2F8Q9"/>
<sequence length="443" mass="45170">MAAERQATFRDVFAVAEFRVLFTSFGVFMIGETVKMLALSVLVYERTGSGLLAALAYVTGFLPHALGGLFLLALADRWPARALIVGYDLVRLAMVAVLATGVLSPAAMLGLVAVVGLFGPVSSASRTALLPEVLDGDAYVLGRSLLTVAAGGTQVAGFALGGLLLGLVGPYGALWLTALTCGLSALLVRVGLAARPARSQPTRARSARSWLTRSRLAPAATGATTTDEPVAAGGAVRETMRVNRQLLADRRIRGLLLAQWLPGSLLVGAEGVAVPYAADLGPGASAGVLLMAGAGGMLVGDLLVGRFVAPARRERWTPWLALLLGVPMLAFLAQPALVPAAALFAVATAGFAYQLGLARRFLDAVPEARRGQAFGLLSTGLMAAQGLAAAGGGALSEVVAPGVVMAIAGAASVAATLILWPVLNPAAARQPMRPGTVGAAADR</sequence>
<reference evidence="7 8" key="1">
    <citation type="submission" date="2018-01" db="EMBL/GenBank/DDBJ databases">
        <title>Draft genome sequence of Jishengella sp. NA12.</title>
        <authorList>
            <person name="Sahin N."/>
            <person name="Ay H."/>
            <person name="Saygin H."/>
        </authorList>
    </citation>
    <scope>NUCLEOTIDE SEQUENCE [LARGE SCALE GENOMIC DNA]</scope>
    <source>
        <strain evidence="7 8">NA12</strain>
    </source>
</reference>
<proteinExistence type="predicted"/>
<keyword evidence="8" id="KW-1185">Reference proteome</keyword>
<dbReference type="Proteomes" id="UP000248924">
    <property type="component" value="Unassembled WGS sequence"/>
</dbReference>
<dbReference type="Pfam" id="PF07690">
    <property type="entry name" value="MFS_1"/>
    <property type="match status" value="1"/>
</dbReference>
<dbReference type="InterPro" id="IPR011701">
    <property type="entry name" value="MFS"/>
</dbReference>
<comment type="subcellular location">
    <subcellularLocation>
        <location evidence="1">Cell membrane</location>
        <topology evidence="1">Multi-pass membrane protein</topology>
    </subcellularLocation>
</comment>
<keyword evidence="2" id="KW-1003">Cell membrane</keyword>
<dbReference type="SUPFAM" id="SSF103473">
    <property type="entry name" value="MFS general substrate transporter"/>
    <property type="match status" value="1"/>
</dbReference>
<dbReference type="EMBL" id="POTY01000078">
    <property type="protein sequence ID" value="PZG18007.1"/>
    <property type="molecule type" value="Genomic_DNA"/>
</dbReference>
<dbReference type="PANTHER" id="PTHR23513:SF11">
    <property type="entry name" value="STAPHYLOFERRIN A TRANSPORTER"/>
    <property type="match status" value="1"/>
</dbReference>
<feature type="transmembrane region" description="Helical" evidence="6">
    <location>
        <begin position="12"/>
        <end position="31"/>
    </location>
</feature>
<feature type="transmembrane region" description="Helical" evidence="6">
    <location>
        <begin position="106"/>
        <end position="124"/>
    </location>
</feature>
<dbReference type="OrthoDB" id="3227279at2"/>
<feature type="transmembrane region" description="Helical" evidence="6">
    <location>
        <begin position="374"/>
        <end position="396"/>
    </location>
</feature>
<feature type="transmembrane region" description="Helical" evidence="6">
    <location>
        <begin position="284"/>
        <end position="304"/>
    </location>
</feature>
<dbReference type="RefSeq" id="WP_111214350.1">
    <property type="nucleotide sequence ID" value="NZ_POTY01000078.1"/>
</dbReference>
<feature type="transmembrane region" description="Helical" evidence="6">
    <location>
        <begin position="402"/>
        <end position="423"/>
    </location>
</feature>
<keyword evidence="5 6" id="KW-0472">Membrane</keyword>
<evidence type="ECO:0000256" key="4">
    <source>
        <dbReference type="ARBA" id="ARBA00022989"/>
    </source>
</evidence>
<evidence type="ECO:0000256" key="5">
    <source>
        <dbReference type="ARBA" id="ARBA00023136"/>
    </source>
</evidence>
<feature type="transmembrane region" description="Helical" evidence="6">
    <location>
        <begin position="173"/>
        <end position="194"/>
    </location>
</feature>
<evidence type="ECO:0000313" key="8">
    <source>
        <dbReference type="Proteomes" id="UP000248924"/>
    </source>
</evidence>
<protein>
    <submittedName>
        <fullName evidence="7">MFS transporter</fullName>
    </submittedName>
</protein>
<evidence type="ECO:0000256" key="2">
    <source>
        <dbReference type="ARBA" id="ARBA00022475"/>
    </source>
</evidence>
<evidence type="ECO:0000256" key="3">
    <source>
        <dbReference type="ARBA" id="ARBA00022692"/>
    </source>
</evidence>
<dbReference type="PANTHER" id="PTHR23513">
    <property type="entry name" value="INTEGRAL MEMBRANE EFFLUX PROTEIN-RELATED"/>
    <property type="match status" value="1"/>
</dbReference>
<keyword evidence="3 6" id="KW-0812">Transmembrane</keyword>
<evidence type="ECO:0000313" key="7">
    <source>
        <dbReference type="EMBL" id="PZG18007.1"/>
    </source>
</evidence>
<dbReference type="GO" id="GO:0022857">
    <property type="term" value="F:transmembrane transporter activity"/>
    <property type="evidence" value="ECO:0007669"/>
    <property type="project" value="InterPro"/>
</dbReference>